<accession>A0A2P2LWA6</accession>
<keyword evidence="2" id="KW-0675">Receptor</keyword>
<proteinExistence type="predicted"/>
<organism evidence="2">
    <name type="scientific">Rhizophora mucronata</name>
    <name type="common">Asiatic mangrove</name>
    <dbReference type="NCBI Taxonomy" id="61149"/>
    <lineage>
        <taxon>Eukaryota</taxon>
        <taxon>Viridiplantae</taxon>
        <taxon>Streptophyta</taxon>
        <taxon>Embryophyta</taxon>
        <taxon>Tracheophyta</taxon>
        <taxon>Spermatophyta</taxon>
        <taxon>Magnoliopsida</taxon>
        <taxon>eudicotyledons</taxon>
        <taxon>Gunneridae</taxon>
        <taxon>Pentapetalae</taxon>
        <taxon>rosids</taxon>
        <taxon>fabids</taxon>
        <taxon>Malpighiales</taxon>
        <taxon>Rhizophoraceae</taxon>
        <taxon>Rhizophora</taxon>
    </lineage>
</organism>
<feature type="region of interest" description="Disordered" evidence="1">
    <location>
        <begin position="1"/>
        <end position="21"/>
    </location>
</feature>
<sequence>MALFRHISRAASSDKHNSKSGAKFAGCLKKEHVASSFARSWGSKLQAVRT</sequence>
<dbReference type="AlphaFoldDB" id="A0A2P2LWA6"/>
<dbReference type="EMBL" id="GGEC01041778">
    <property type="protein sequence ID" value="MBX22262.1"/>
    <property type="molecule type" value="Transcribed_RNA"/>
</dbReference>
<evidence type="ECO:0000313" key="2">
    <source>
        <dbReference type="EMBL" id="MBX22261.1"/>
    </source>
</evidence>
<evidence type="ECO:0000256" key="1">
    <source>
        <dbReference type="SAM" id="MobiDB-lite"/>
    </source>
</evidence>
<name>A0A2P2LWA6_RHIMU</name>
<dbReference type="EMBL" id="GGEC01041777">
    <property type="protein sequence ID" value="MBX22261.1"/>
    <property type="molecule type" value="Transcribed_RNA"/>
</dbReference>
<protein>
    <submittedName>
        <fullName evidence="2">Ultraviolet-B receptor UVR8-like</fullName>
    </submittedName>
</protein>
<reference evidence="2" key="1">
    <citation type="submission" date="2018-02" db="EMBL/GenBank/DDBJ databases">
        <title>Rhizophora mucronata_Transcriptome.</title>
        <authorList>
            <person name="Meera S.P."/>
            <person name="Sreeshan A."/>
            <person name="Augustine A."/>
        </authorList>
    </citation>
    <scope>NUCLEOTIDE SEQUENCE</scope>
    <source>
        <tissue evidence="2">Leaf</tissue>
    </source>
</reference>